<proteinExistence type="predicted"/>
<dbReference type="AlphaFoldDB" id="A0A655ABZ7"/>
<dbReference type="EMBL" id="CNFT01003701">
    <property type="protein sequence ID" value="CKV13136.1"/>
    <property type="molecule type" value="Genomic_DNA"/>
</dbReference>
<organism evidence="1 3">
    <name type="scientific">Mycobacterium tuberculosis</name>
    <dbReference type="NCBI Taxonomy" id="1773"/>
    <lineage>
        <taxon>Bacteria</taxon>
        <taxon>Bacillati</taxon>
        <taxon>Actinomycetota</taxon>
        <taxon>Actinomycetes</taxon>
        <taxon>Mycobacteriales</taxon>
        <taxon>Mycobacteriaceae</taxon>
        <taxon>Mycobacterium</taxon>
        <taxon>Mycobacterium tuberculosis complex</taxon>
    </lineage>
</organism>
<evidence type="ECO:0000313" key="1">
    <source>
        <dbReference type="EMBL" id="CKS36661.1"/>
    </source>
</evidence>
<evidence type="ECO:0000313" key="3">
    <source>
        <dbReference type="Proteomes" id="UP000049023"/>
    </source>
</evidence>
<sequence>MGRHQAVRQEVKPQVSIVWVSGDIVERADDRTDRDGLGAAVVIAADQRGQLDRNVGHRQS</sequence>
<evidence type="ECO:0000313" key="2">
    <source>
        <dbReference type="EMBL" id="CKV13136.1"/>
    </source>
</evidence>
<dbReference type="Proteomes" id="UP000050164">
    <property type="component" value="Unassembled WGS sequence"/>
</dbReference>
<evidence type="ECO:0000313" key="4">
    <source>
        <dbReference type="Proteomes" id="UP000050164"/>
    </source>
</evidence>
<reference evidence="3 4" key="1">
    <citation type="submission" date="2015-03" db="EMBL/GenBank/DDBJ databases">
        <authorList>
            <consortium name="Pathogen Informatics"/>
        </authorList>
    </citation>
    <scope>NUCLEOTIDE SEQUENCE [LARGE SCALE GENOMIC DNA]</scope>
    <source>
        <strain evidence="2 4">Bir 185</strain>
        <strain evidence="1 3">Bir 187</strain>
    </source>
</reference>
<name>A0A655ABZ7_MYCTX</name>
<protein>
    <submittedName>
        <fullName evidence="1">Uncharacterized protein</fullName>
    </submittedName>
</protein>
<gene>
    <name evidence="2" type="ORF">ERS027659_05337</name>
    <name evidence="1" type="ORF">ERS027661_02979</name>
</gene>
<accession>A0A655ABZ7</accession>
<dbReference type="Proteomes" id="UP000049023">
    <property type="component" value="Unassembled WGS sequence"/>
</dbReference>
<dbReference type="EMBL" id="CNFU01000706">
    <property type="protein sequence ID" value="CKS36661.1"/>
    <property type="molecule type" value="Genomic_DNA"/>
</dbReference>